<evidence type="ECO:0008006" key="8">
    <source>
        <dbReference type="Google" id="ProtNLM"/>
    </source>
</evidence>
<evidence type="ECO:0000313" key="7">
    <source>
        <dbReference type="Proteomes" id="UP000842519"/>
    </source>
</evidence>
<dbReference type="Proteomes" id="UP000842519">
    <property type="component" value="Unassembled WGS sequence"/>
</dbReference>
<proteinExistence type="predicted"/>
<reference evidence="2" key="4">
    <citation type="submission" date="2020-09" db="EMBL/GenBank/DDBJ databases">
        <authorList>
            <consortium name="NCBI Pathogen Detection Project"/>
        </authorList>
    </citation>
    <scope>NUCLEOTIDE SEQUENCE</scope>
    <source>
        <strain evidence="2">489-16</strain>
        <strain evidence="1">Ecoli[ST-405]</strain>
    </source>
</reference>
<comment type="caution">
    <text evidence="4">The sequence shown here is derived from an EMBL/GenBank/DDBJ whole genome shotgun (WGS) entry which is preliminary data.</text>
</comment>
<dbReference type="EMBL" id="VLTB01000439">
    <property type="protein sequence ID" value="NDR94801.1"/>
    <property type="molecule type" value="Genomic_DNA"/>
</dbReference>
<accession>A0A2S4A779</accession>
<evidence type="ECO:0000313" key="5">
    <source>
        <dbReference type="Proteomes" id="UP000438958"/>
    </source>
</evidence>
<dbReference type="EMBL" id="DABUHV010000001">
    <property type="protein sequence ID" value="HAN4351900.1"/>
    <property type="molecule type" value="Genomic_DNA"/>
</dbReference>
<protein>
    <recommendedName>
        <fullName evidence="8">DUF1127 domain-containing protein</fullName>
    </recommendedName>
</protein>
<evidence type="ECO:0000313" key="1">
    <source>
        <dbReference type="EMBL" id="HAJ5805083.1"/>
    </source>
</evidence>
<dbReference type="EMBL" id="WKUE01000003">
    <property type="protein sequence ID" value="MSI67927.1"/>
    <property type="molecule type" value="Genomic_DNA"/>
</dbReference>
<evidence type="ECO:0000313" key="2">
    <source>
        <dbReference type="EMBL" id="HAN4351900.1"/>
    </source>
</evidence>
<gene>
    <name evidence="4" type="ORF">FPI65_26760</name>
    <name evidence="3" type="ORF">GKF66_03700</name>
    <name evidence="1" type="ORF">HLZ39_11270</name>
    <name evidence="2" type="ORF">IFC14_000271</name>
</gene>
<dbReference type="AlphaFoldDB" id="A0A2S4A779"/>
<name>A0A2S4A779_ECOLX</name>
<organism evidence="4 6">
    <name type="scientific">Escherichia coli</name>
    <dbReference type="NCBI Taxonomy" id="562"/>
    <lineage>
        <taxon>Bacteria</taxon>
        <taxon>Pseudomonadati</taxon>
        <taxon>Pseudomonadota</taxon>
        <taxon>Gammaproteobacteria</taxon>
        <taxon>Enterobacterales</taxon>
        <taxon>Enterobacteriaceae</taxon>
        <taxon>Escherichia</taxon>
    </lineage>
</organism>
<sequence>MQTRCVLQQVRDERLKDIGLCREDVV</sequence>
<dbReference type="EMBL" id="DABGKQ010000014">
    <property type="protein sequence ID" value="HAJ5805083.1"/>
    <property type="molecule type" value="Genomic_DNA"/>
</dbReference>
<reference evidence="4 6" key="3">
    <citation type="journal article" date="2020" name="Int. J. Nanomedicine">
        <title>Consequences Of Long-Term Bacteria's Exposure To Silver Nanoformulations With Different PhysicoChemical Properties.</title>
        <authorList>
            <person name="Kedziora A."/>
            <person name="Wernecki M."/>
            <person name="Korzekwa K."/>
            <person name="Speruda M."/>
            <person name="Gerasymchuk Y."/>
            <person name="Lukowiak A."/>
            <person name="Bugla-Ploskonska G."/>
        </authorList>
    </citation>
    <scope>NUCLEOTIDE SEQUENCE [LARGE SCALE GENOMIC DNA]</scope>
    <source>
        <strain evidence="4 6">ATCC 11230</strain>
    </source>
</reference>
<reference evidence="1 7" key="1">
    <citation type="journal article" date="2018" name="Genome Biol.">
        <title>SKESA: strategic k-mer extension for scrupulous assemblies.</title>
        <authorList>
            <person name="Souvorov A."/>
            <person name="Agarwala R."/>
            <person name="Lipman D.J."/>
        </authorList>
    </citation>
    <scope>NUCLEOTIDE SEQUENCE</scope>
    <source>
        <strain evidence="2">489-16</strain>
        <strain evidence="7">ecoli[ST-405]</strain>
        <strain evidence="1">Ecoli[ST-405]</strain>
    </source>
</reference>
<evidence type="ECO:0000313" key="4">
    <source>
        <dbReference type="EMBL" id="NDR94801.1"/>
    </source>
</evidence>
<dbReference type="Proteomes" id="UP000471490">
    <property type="component" value="Unassembled WGS sequence"/>
</dbReference>
<reference evidence="3 5" key="2">
    <citation type="journal article" date="2019" name="Nat. Med.">
        <title>A library of human gut bacterial isolates paired with longitudinal multiomics data enables mechanistic microbiome research.</title>
        <authorList>
            <person name="Poyet M."/>
            <person name="Groussin M."/>
            <person name="Gibbons S.M."/>
            <person name="Avila-Pacheco J."/>
            <person name="Jiang X."/>
            <person name="Kearney S.M."/>
            <person name="Perrotta A.R."/>
            <person name="Berdy B."/>
            <person name="Zhao S."/>
            <person name="Lieberman T.D."/>
            <person name="Swanson P.K."/>
            <person name="Smith M."/>
            <person name="Roesemann S."/>
            <person name="Alexander J.E."/>
            <person name="Rich S.A."/>
            <person name="Livny J."/>
            <person name="Vlamakis H."/>
            <person name="Clish C."/>
            <person name="Bullock K."/>
            <person name="Deik A."/>
            <person name="Scott J."/>
            <person name="Pierce K.A."/>
            <person name="Xavier R.J."/>
            <person name="Alm E.J."/>
        </authorList>
    </citation>
    <scope>NUCLEOTIDE SEQUENCE [LARGE SCALE GENOMIC DNA]</scope>
    <source>
        <strain evidence="3 5">BIOML-A382</strain>
    </source>
</reference>
<evidence type="ECO:0000313" key="3">
    <source>
        <dbReference type="EMBL" id="MSI67927.1"/>
    </source>
</evidence>
<evidence type="ECO:0000313" key="6">
    <source>
        <dbReference type="Proteomes" id="UP000471490"/>
    </source>
</evidence>
<dbReference type="Proteomes" id="UP000438958">
    <property type="component" value="Unassembled WGS sequence"/>
</dbReference>
<dbReference type="Proteomes" id="UP000859822">
    <property type="component" value="Unassembled WGS sequence"/>
</dbReference>
<dbReference type="RefSeq" id="WP_020233658.1">
    <property type="nucleotide sequence ID" value="NZ_AP019803.1"/>
</dbReference>